<keyword evidence="3 7" id="KW-1133">Transmembrane helix</keyword>
<comment type="subcellular location">
    <subcellularLocation>
        <location evidence="1">Membrane</location>
        <topology evidence="1">Multi-pass membrane protein</topology>
    </subcellularLocation>
</comment>
<evidence type="ECO:0000256" key="6">
    <source>
        <dbReference type="SAM" id="MobiDB-lite"/>
    </source>
</evidence>
<comment type="similarity">
    <text evidence="5">Belongs to the SAT4 family.</text>
</comment>
<keyword evidence="4 7" id="KW-0472">Membrane</keyword>
<evidence type="ECO:0000313" key="10">
    <source>
        <dbReference type="Proteomes" id="UP000554235"/>
    </source>
</evidence>
<dbReference type="Pfam" id="PF20684">
    <property type="entry name" value="Fung_rhodopsin"/>
    <property type="match status" value="1"/>
</dbReference>
<dbReference type="AlphaFoldDB" id="A0A8H4LE34"/>
<reference evidence="9 10" key="1">
    <citation type="submission" date="2020-01" db="EMBL/GenBank/DDBJ databases">
        <title>Identification and distribution of gene clusters putatively required for synthesis of sphingolipid metabolism inhibitors in phylogenetically diverse species of the filamentous fungus Fusarium.</title>
        <authorList>
            <person name="Kim H.-S."/>
            <person name="Busman M."/>
            <person name="Brown D.W."/>
            <person name="Divon H."/>
            <person name="Uhlig S."/>
            <person name="Proctor R.H."/>
        </authorList>
    </citation>
    <scope>NUCLEOTIDE SEQUENCE [LARGE SCALE GENOMIC DNA]</scope>
    <source>
        <strain evidence="9 10">NRRL 20459</strain>
    </source>
</reference>
<evidence type="ECO:0000259" key="8">
    <source>
        <dbReference type="Pfam" id="PF20684"/>
    </source>
</evidence>
<evidence type="ECO:0000256" key="2">
    <source>
        <dbReference type="ARBA" id="ARBA00022692"/>
    </source>
</evidence>
<keyword evidence="2 7" id="KW-0812">Transmembrane</keyword>
<feature type="compositionally biased region" description="Gly residues" evidence="6">
    <location>
        <begin position="322"/>
        <end position="331"/>
    </location>
</feature>
<feature type="domain" description="Rhodopsin" evidence="8">
    <location>
        <begin position="34"/>
        <end position="267"/>
    </location>
</feature>
<protein>
    <submittedName>
        <fullName evidence="9">Integral membrane</fullName>
    </submittedName>
</protein>
<feature type="transmembrane region" description="Helical" evidence="7">
    <location>
        <begin position="242"/>
        <end position="262"/>
    </location>
</feature>
<evidence type="ECO:0000256" key="4">
    <source>
        <dbReference type="ARBA" id="ARBA00023136"/>
    </source>
</evidence>
<dbReference type="OrthoDB" id="5417887at2759"/>
<comment type="caution">
    <text evidence="9">The sequence shown here is derived from an EMBL/GenBank/DDBJ whole genome shotgun (WGS) entry which is preliminary data.</text>
</comment>
<dbReference type="EMBL" id="JAADYS010000848">
    <property type="protein sequence ID" value="KAF4466640.1"/>
    <property type="molecule type" value="Genomic_DNA"/>
</dbReference>
<evidence type="ECO:0000313" key="9">
    <source>
        <dbReference type="EMBL" id="KAF4466640.1"/>
    </source>
</evidence>
<evidence type="ECO:0000256" key="5">
    <source>
        <dbReference type="ARBA" id="ARBA00038359"/>
    </source>
</evidence>
<feature type="transmembrane region" description="Helical" evidence="7">
    <location>
        <begin position="122"/>
        <end position="144"/>
    </location>
</feature>
<evidence type="ECO:0000256" key="7">
    <source>
        <dbReference type="SAM" id="Phobius"/>
    </source>
</evidence>
<dbReference type="PANTHER" id="PTHR33048">
    <property type="entry name" value="PTH11-LIKE INTEGRAL MEMBRANE PROTEIN (AFU_ORTHOLOGUE AFUA_5G11245)"/>
    <property type="match status" value="1"/>
</dbReference>
<accession>A0A8H4LE34</accession>
<feature type="transmembrane region" description="Helical" evidence="7">
    <location>
        <begin position="164"/>
        <end position="189"/>
    </location>
</feature>
<gene>
    <name evidence="9" type="ORF">FALBO_6492</name>
</gene>
<feature type="transmembrane region" description="Helical" evidence="7">
    <location>
        <begin position="201"/>
        <end position="222"/>
    </location>
</feature>
<dbReference type="GO" id="GO:0016020">
    <property type="term" value="C:membrane"/>
    <property type="evidence" value="ECO:0007669"/>
    <property type="project" value="UniProtKB-SubCell"/>
</dbReference>
<organism evidence="9 10">
    <name type="scientific">Fusarium albosuccineum</name>
    <dbReference type="NCBI Taxonomy" id="1237068"/>
    <lineage>
        <taxon>Eukaryota</taxon>
        <taxon>Fungi</taxon>
        <taxon>Dikarya</taxon>
        <taxon>Ascomycota</taxon>
        <taxon>Pezizomycotina</taxon>
        <taxon>Sordariomycetes</taxon>
        <taxon>Hypocreomycetidae</taxon>
        <taxon>Hypocreales</taxon>
        <taxon>Nectriaceae</taxon>
        <taxon>Fusarium</taxon>
        <taxon>Fusarium decemcellulare species complex</taxon>
    </lineage>
</organism>
<dbReference type="InterPro" id="IPR052337">
    <property type="entry name" value="SAT4-like"/>
</dbReference>
<sequence>MGGTRIPSSQDPPSHSMLTNTQQLFSVATVFIGFRLYSRIQTRRVGLWADDWILIAGWIFVLVATAIVTWLMIISATPGNMTKIIVARCFHNLQSIALGLTKTSFGVTLLRLMPGGWEAKVIWVLIVTMNLQFAIHIIATWQAICGAPDDAHIGGDHCWQLKQSVTFAVFSAVYSALCDFILALLPWKMVFNLQMNKTERISVAAALSMGVLAGVTGINKAVQGYKLLDVRSPDYMYTQAVYWIWSMAEPNVTIISASIPVLRGFVRNVRNRSGSSPGTGAYMKTGNSSSRFNNRSHVHTTEVRADAADQDGASDRSILGRGPEGGDGGGITWTTEVSVEYEAADMKQPAKGAVNVEEFEMRRFTHRRRPSSVQITSQRANAQ</sequence>
<dbReference type="Proteomes" id="UP000554235">
    <property type="component" value="Unassembled WGS sequence"/>
</dbReference>
<dbReference type="PANTHER" id="PTHR33048:SF42">
    <property type="entry name" value="INTEGRAL MEMBRANE PROTEIN"/>
    <property type="match status" value="1"/>
</dbReference>
<keyword evidence="10" id="KW-1185">Reference proteome</keyword>
<feature type="region of interest" description="Disordered" evidence="6">
    <location>
        <begin position="276"/>
        <end position="331"/>
    </location>
</feature>
<feature type="transmembrane region" description="Helical" evidence="7">
    <location>
        <begin position="52"/>
        <end position="73"/>
    </location>
</feature>
<feature type="compositionally biased region" description="Polar residues" evidence="6">
    <location>
        <begin position="285"/>
        <end position="295"/>
    </location>
</feature>
<proteinExistence type="inferred from homology"/>
<name>A0A8H4LE34_9HYPO</name>
<evidence type="ECO:0000256" key="1">
    <source>
        <dbReference type="ARBA" id="ARBA00004141"/>
    </source>
</evidence>
<feature type="transmembrane region" description="Helical" evidence="7">
    <location>
        <begin position="23"/>
        <end position="40"/>
    </location>
</feature>
<evidence type="ECO:0000256" key="3">
    <source>
        <dbReference type="ARBA" id="ARBA00022989"/>
    </source>
</evidence>
<dbReference type="InterPro" id="IPR049326">
    <property type="entry name" value="Rhodopsin_dom_fungi"/>
</dbReference>